<dbReference type="InterPro" id="IPR027417">
    <property type="entry name" value="P-loop_NTPase"/>
</dbReference>
<dbReference type="Pfam" id="PF00005">
    <property type="entry name" value="ABC_tran"/>
    <property type="match status" value="1"/>
</dbReference>
<feature type="domain" description="ABC transporter" evidence="7">
    <location>
        <begin position="4"/>
        <end position="233"/>
    </location>
</feature>
<evidence type="ECO:0000256" key="5">
    <source>
        <dbReference type="ARBA" id="ARBA00022967"/>
    </source>
</evidence>
<keyword evidence="3" id="KW-0547">Nucleotide-binding</keyword>
<dbReference type="InterPro" id="IPR003439">
    <property type="entry name" value="ABC_transporter-like_ATP-bd"/>
</dbReference>
<dbReference type="PANTHER" id="PTHR24220:SF86">
    <property type="entry name" value="ABC TRANSPORTER ABCH.1"/>
    <property type="match status" value="1"/>
</dbReference>
<evidence type="ECO:0000259" key="7">
    <source>
        <dbReference type="PROSITE" id="PS50893"/>
    </source>
</evidence>
<evidence type="ECO:0000256" key="3">
    <source>
        <dbReference type="ARBA" id="ARBA00022741"/>
    </source>
</evidence>
<dbReference type="InterPro" id="IPR015854">
    <property type="entry name" value="ABC_transpr_LolD-like"/>
</dbReference>
<dbReference type="InterPro" id="IPR017911">
    <property type="entry name" value="MacB-like_ATP-bd"/>
</dbReference>
<keyword evidence="9" id="KW-1185">Reference proteome</keyword>
<dbReference type="EMBL" id="BSEC01000008">
    <property type="protein sequence ID" value="GLI96143.1"/>
    <property type="molecule type" value="Genomic_DNA"/>
</dbReference>
<protein>
    <submittedName>
        <fullName evidence="8">ABC transporter ATP-binding protein</fullName>
    </submittedName>
</protein>
<keyword evidence="1" id="KW-0813">Transport</keyword>
<accession>A0A9W6LV11</accession>
<dbReference type="SMART" id="SM00382">
    <property type="entry name" value="AAA"/>
    <property type="match status" value="1"/>
</dbReference>
<keyword evidence="4 8" id="KW-0067">ATP-binding</keyword>
<name>A0A9W6LV11_9HYPH</name>
<evidence type="ECO:0000256" key="1">
    <source>
        <dbReference type="ARBA" id="ARBA00022448"/>
    </source>
</evidence>
<dbReference type="PROSITE" id="PS00211">
    <property type="entry name" value="ABC_TRANSPORTER_1"/>
    <property type="match status" value="1"/>
</dbReference>
<dbReference type="GO" id="GO:0005524">
    <property type="term" value="F:ATP binding"/>
    <property type="evidence" value="ECO:0007669"/>
    <property type="project" value="UniProtKB-KW"/>
</dbReference>
<gene>
    <name evidence="8" type="ORF">LMG27198_51360</name>
</gene>
<dbReference type="InterPro" id="IPR003593">
    <property type="entry name" value="AAA+_ATPase"/>
</dbReference>
<keyword evidence="2" id="KW-0472">Membrane</keyword>
<evidence type="ECO:0000256" key="2">
    <source>
        <dbReference type="ARBA" id="ARBA00022519"/>
    </source>
</evidence>
<keyword evidence="2" id="KW-1003">Cell membrane</keyword>
<evidence type="ECO:0000256" key="6">
    <source>
        <dbReference type="ARBA" id="ARBA00038388"/>
    </source>
</evidence>
<sequence length="234" mass="25134">MALLALDAVHRTFRVGTVSVPVIRDITLGVAAGECVAIMGPSGSGKSTLMNMVGLLDRPTSGSIRLDGEDTARLSDDARARMRRDWIGFVFQSYNLLPRSTAVENVELPLIYAGVAPRLRRLRARAALESVGMAIRERHYPSQLSGGEQQRVAIARALVGDPAVLLADEPTGALDSRTGAEILDLFHQLNRGGQTVVMITHDAAVAAHCARTVHLRDGQVVDDVRRGPKRADAA</sequence>
<comment type="similarity">
    <text evidence="6">Belongs to the ABC transporter superfamily. Macrolide exporter (TC 3.A.1.122) family.</text>
</comment>
<dbReference type="Proteomes" id="UP001144323">
    <property type="component" value="Unassembled WGS sequence"/>
</dbReference>
<reference evidence="8" key="1">
    <citation type="journal article" date="2023" name="Int. J. Syst. Evol. Microbiol.">
        <title>Methylocystis iwaonis sp. nov., a type II methane-oxidizing bacterium from surface soil of a rice paddy field in Japan, and emended description of the genus Methylocystis (ex Whittenbury et al. 1970) Bowman et al. 1993.</title>
        <authorList>
            <person name="Kaise H."/>
            <person name="Sawadogo J.B."/>
            <person name="Alam M.S."/>
            <person name="Ueno C."/>
            <person name="Dianou D."/>
            <person name="Shinjo R."/>
            <person name="Asakawa S."/>
        </authorList>
    </citation>
    <scope>NUCLEOTIDE SEQUENCE</scope>
    <source>
        <strain evidence="8">LMG27198</strain>
    </source>
</reference>
<dbReference type="FunFam" id="3.40.50.300:FF:000032">
    <property type="entry name" value="Export ABC transporter ATP-binding protein"/>
    <property type="match status" value="1"/>
</dbReference>
<keyword evidence="2" id="KW-0997">Cell inner membrane</keyword>
<dbReference type="InterPro" id="IPR017871">
    <property type="entry name" value="ABC_transporter-like_CS"/>
</dbReference>
<dbReference type="PROSITE" id="PS50893">
    <property type="entry name" value="ABC_TRANSPORTER_2"/>
    <property type="match status" value="1"/>
</dbReference>
<keyword evidence="5" id="KW-1278">Translocase</keyword>
<proteinExistence type="inferred from homology"/>
<dbReference type="GO" id="GO:0016887">
    <property type="term" value="F:ATP hydrolysis activity"/>
    <property type="evidence" value="ECO:0007669"/>
    <property type="project" value="InterPro"/>
</dbReference>
<dbReference type="GO" id="GO:0022857">
    <property type="term" value="F:transmembrane transporter activity"/>
    <property type="evidence" value="ECO:0007669"/>
    <property type="project" value="UniProtKB-ARBA"/>
</dbReference>
<dbReference type="Gene3D" id="3.40.50.300">
    <property type="entry name" value="P-loop containing nucleotide triphosphate hydrolases"/>
    <property type="match status" value="1"/>
</dbReference>
<dbReference type="SUPFAM" id="SSF52540">
    <property type="entry name" value="P-loop containing nucleoside triphosphate hydrolases"/>
    <property type="match status" value="1"/>
</dbReference>
<organism evidence="8 9">
    <name type="scientific">Methylocystis echinoides</name>
    <dbReference type="NCBI Taxonomy" id="29468"/>
    <lineage>
        <taxon>Bacteria</taxon>
        <taxon>Pseudomonadati</taxon>
        <taxon>Pseudomonadota</taxon>
        <taxon>Alphaproteobacteria</taxon>
        <taxon>Hyphomicrobiales</taxon>
        <taxon>Methylocystaceae</taxon>
        <taxon>Methylocystis</taxon>
    </lineage>
</organism>
<dbReference type="AlphaFoldDB" id="A0A9W6LV11"/>
<dbReference type="RefSeq" id="WP_103986348.1">
    <property type="nucleotide sequence ID" value="NZ_BSEC01000008.1"/>
</dbReference>
<evidence type="ECO:0000313" key="8">
    <source>
        <dbReference type="EMBL" id="GLI96143.1"/>
    </source>
</evidence>
<comment type="caution">
    <text evidence="8">The sequence shown here is derived from an EMBL/GenBank/DDBJ whole genome shotgun (WGS) entry which is preliminary data.</text>
</comment>
<evidence type="ECO:0000313" key="9">
    <source>
        <dbReference type="Proteomes" id="UP001144323"/>
    </source>
</evidence>
<dbReference type="PANTHER" id="PTHR24220">
    <property type="entry name" value="IMPORT ATP-BINDING PROTEIN"/>
    <property type="match status" value="1"/>
</dbReference>
<dbReference type="GO" id="GO:0098796">
    <property type="term" value="C:membrane protein complex"/>
    <property type="evidence" value="ECO:0007669"/>
    <property type="project" value="UniProtKB-ARBA"/>
</dbReference>
<dbReference type="CDD" id="cd03255">
    <property type="entry name" value="ABC_MJ0796_LolCDE_FtsE"/>
    <property type="match status" value="1"/>
</dbReference>
<dbReference type="GO" id="GO:0005886">
    <property type="term" value="C:plasma membrane"/>
    <property type="evidence" value="ECO:0007669"/>
    <property type="project" value="TreeGrafter"/>
</dbReference>
<evidence type="ECO:0000256" key="4">
    <source>
        <dbReference type="ARBA" id="ARBA00022840"/>
    </source>
</evidence>